<dbReference type="PANTHER" id="PTHR11945">
    <property type="entry name" value="MADS BOX PROTEIN"/>
    <property type="match status" value="1"/>
</dbReference>
<dbReference type="CDD" id="cd00266">
    <property type="entry name" value="MADS_SRF_like"/>
    <property type="match status" value="1"/>
</dbReference>
<evidence type="ECO:0000256" key="4">
    <source>
        <dbReference type="ARBA" id="ARBA00023163"/>
    </source>
</evidence>
<dbReference type="GO" id="GO:0046983">
    <property type="term" value="F:protein dimerization activity"/>
    <property type="evidence" value="ECO:0007669"/>
    <property type="project" value="InterPro"/>
</dbReference>
<keyword evidence="9" id="KW-1185">Reference proteome</keyword>
<dbReference type="Gene3D" id="3.40.1810.10">
    <property type="entry name" value="Transcription factor, MADS-box"/>
    <property type="match status" value="1"/>
</dbReference>
<dbReference type="GO" id="GO:0005634">
    <property type="term" value="C:nucleus"/>
    <property type="evidence" value="ECO:0007669"/>
    <property type="project" value="UniProtKB-SubCell"/>
</dbReference>
<keyword evidence="4" id="KW-0804">Transcription</keyword>
<dbReference type="PRINTS" id="PR00404">
    <property type="entry name" value="MADSDOMAIN"/>
</dbReference>
<proteinExistence type="predicted"/>
<evidence type="ECO:0000313" key="9">
    <source>
        <dbReference type="Proteomes" id="UP000467841"/>
    </source>
</evidence>
<keyword evidence="2" id="KW-0805">Transcription regulation</keyword>
<comment type="subcellular location">
    <subcellularLocation>
        <location evidence="1">Nucleus</location>
    </subcellularLocation>
</comment>
<feature type="region of interest" description="Disordered" evidence="6">
    <location>
        <begin position="173"/>
        <end position="200"/>
    </location>
</feature>
<dbReference type="SMART" id="SM00432">
    <property type="entry name" value="MADS"/>
    <property type="match status" value="1"/>
</dbReference>
<evidence type="ECO:0000259" key="7">
    <source>
        <dbReference type="PROSITE" id="PS50066"/>
    </source>
</evidence>
<sequence length="200" mass="22194">MVRRGLKRKIEIKKRETKEQRAVAFTRRRQTLFTKAAELSLLSGANIAVLVTPLAGNSDVLYSFSGYSTASEISDCYLNGKLPPKVNPKSKLGCFWWEDPDLYRSCDDLSELEAIADCIKGMKKSLMACLEKKEKLQLVSNSDQEGHIICSLDDDKSCSHIVSFDQTINRRSSSVDKNCGGSSSQFVSDSDQNPNSSVLI</sequence>
<evidence type="ECO:0000256" key="3">
    <source>
        <dbReference type="ARBA" id="ARBA00023125"/>
    </source>
</evidence>
<dbReference type="SUPFAM" id="SSF55455">
    <property type="entry name" value="SRF-like"/>
    <property type="match status" value="1"/>
</dbReference>
<accession>A0A6D2JLL7</accession>
<dbReference type="InterPro" id="IPR002100">
    <property type="entry name" value="TF_MADSbox"/>
</dbReference>
<comment type="caution">
    <text evidence="8">The sequence shown here is derived from an EMBL/GenBank/DDBJ whole genome shotgun (WGS) entry which is preliminary data.</text>
</comment>
<dbReference type="InterPro" id="IPR036879">
    <property type="entry name" value="TF_MADSbox_sf"/>
</dbReference>
<evidence type="ECO:0000256" key="1">
    <source>
        <dbReference type="ARBA" id="ARBA00004123"/>
    </source>
</evidence>
<dbReference type="GO" id="GO:0000978">
    <property type="term" value="F:RNA polymerase II cis-regulatory region sequence-specific DNA binding"/>
    <property type="evidence" value="ECO:0007669"/>
    <property type="project" value="TreeGrafter"/>
</dbReference>
<dbReference type="GO" id="GO:0045944">
    <property type="term" value="P:positive regulation of transcription by RNA polymerase II"/>
    <property type="evidence" value="ECO:0007669"/>
    <property type="project" value="InterPro"/>
</dbReference>
<evidence type="ECO:0000256" key="2">
    <source>
        <dbReference type="ARBA" id="ARBA00023015"/>
    </source>
</evidence>
<evidence type="ECO:0000256" key="6">
    <source>
        <dbReference type="SAM" id="MobiDB-lite"/>
    </source>
</evidence>
<dbReference type="OrthoDB" id="1059744at2759"/>
<evidence type="ECO:0000313" key="8">
    <source>
        <dbReference type="EMBL" id="CAA7037559.1"/>
    </source>
</evidence>
<keyword evidence="5" id="KW-0539">Nucleus</keyword>
<dbReference type="GO" id="GO:0000981">
    <property type="term" value="F:DNA-binding transcription factor activity, RNA polymerase II-specific"/>
    <property type="evidence" value="ECO:0007669"/>
    <property type="project" value="InterPro"/>
</dbReference>
<dbReference type="InterPro" id="IPR033897">
    <property type="entry name" value="SRF-like_MADS-box"/>
</dbReference>
<dbReference type="AlphaFoldDB" id="A0A6D2JLL7"/>
<name>A0A6D2JLL7_9BRAS</name>
<dbReference type="PANTHER" id="PTHR11945:SF674">
    <property type="entry name" value="AGAMOUS-LIKE 39-RELATED"/>
    <property type="match status" value="1"/>
</dbReference>
<keyword evidence="3" id="KW-0238">DNA-binding</keyword>
<dbReference type="Proteomes" id="UP000467841">
    <property type="component" value="Unassembled WGS sequence"/>
</dbReference>
<dbReference type="EMBL" id="CACVBM020001177">
    <property type="protein sequence ID" value="CAA7037559.1"/>
    <property type="molecule type" value="Genomic_DNA"/>
</dbReference>
<gene>
    <name evidence="8" type="ORF">MERR_LOCUS24794</name>
</gene>
<protein>
    <recommendedName>
        <fullName evidence="7">MADS-box domain-containing protein</fullName>
    </recommendedName>
</protein>
<dbReference type="PROSITE" id="PS50066">
    <property type="entry name" value="MADS_BOX_2"/>
    <property type="match status" value="1"/>
</dbReference>
<reference evidence="8" key="1">
    <citation type="submission" date="2020-01" db="EMBL/GenBank/DDBJ databases">
        <authorList>
            <person name="Mishra B."/>
        </authorList>
    </citation>
    <scope>NUCLEOTIDE SEQUENCE [LARGE SCALE GENOMIC DNA]</scope>
</reference>
<evidence type="ECO:0000256" key="5">
    <source>
        <dbReference type="ARBA" id="ARBA00023242"/>
    </source>
</evidence>
<dbReference type="Pfam" id="PF00319">
    <property type="entry name" value="SRF-TF"/>
    <property type="match status" value="1"/>
</dbReference>
<organism evidence="8 9">
    <name type="scientific">Microthlaspi erraticum</name>
    <dbReference type="NCBI Taxonomy" id="1685480"/>
    <lineage>
        <taxon>Eukaryota</taxon>
        <taxon>Viridiplantae</taxon>
        <taxon>Streptophyta</taxon>
        <taxon>Embryophyta</taxon>
        <taxon>Tracheophyta</taxon>
        <taxon>Spermatophyta</taxon>
        <taxon>Magnoliopsida</taxon>
        <taxon>eudicotyledons</taxon>
        <taxon>Gunneridae</taxon>
        <taxon>Pentapetalae</taxon>
        <taxon>rosids</taxon>
        <taxon>malvids</taxon>
        <taxon>Brassicales</taxon>
        <taxon>Brassicaceae</taxon>
        <taxon>Coluteocarpeae</taxon>
        <taxon>Microthlaspi</taxon>
    </lineage>
</organism>
<feature type="domain" description="MADS-box" evidence="7">
    <location>
        <begin position="5"/>
        <end position="51"/>
    </location>
</feature>